<feature type="coiled-coil region" evidence="1">
    <location>
        <begin position="42"/>
        <end position="108"/>
    </location>
</feature>
<sequence>MGFNIKHGGIESIIKLAQLTGEARAGQEQQRVALDIAMNLRRERMNVEMVEYQQELQQEAKRQSMAWELQKIQLSQQNDFQIREQLRMQEMQDEYNKQQRKEQEFDAVIKAIDDSDTITDDEKERFKLNAEAKHRMGPSAPQIKEPKGIDPMKMQRGMEDDLMYYQEIVNQYSETEDISWMPGSLGLGPTGLAKKVVVGKKVTWEQATEQDKAIYQYAQTQLAMKIQQLRGAGPDMFGGPGDVLGLGGIGEGASGMPDVNESMPEQGYGSRADGTQKGSGFFGELKLAGGGIATEYSIGVEFDGKETQIPSLVPTLTEQEKNLMVNDIIPNRKPVPKAIVQKAVDYAKKRLQQGKSPFAQEGEQSTDSLGMRSFRGFSY</sequence>
<dbReference type="EMBL" id="LAZR01028476">
    <property type="protein sequence ID" value="KKL62483.1"/>
    <property type="molecule type" value="Genomic_DNA"/>
</dbReference>
<gene>
    <name evidence="2" type="ORF">LCGC14_2184740</name>
</gene>
<comment type="caution">
    <text evidence="2">The sequence shown here is derived from an EMBL/GenBank/DDBJ whole genome shotgun (WGS) entry which is preliminary data.</text>
</comment>
<name>A0A0F9DL62_9ZZZZ</name>
<evidence type="ECO:0000313" key="2">
    <source>
        <dbReference type="EMBL" id="KKL62483.1"/>
    </source>
</evidence>
<keyword evidence="1" id="KW-0175">Coiled coil</keyword>
<accession>A0A0F9DL62</accession>
<dbReference type="AlphaFoldDB" id="A0A0F9DL62"/>
<protein>
    <submittedName>
        <fullName evidence="2">Uncharacterized protein</fullName>
    </submittedName>
</protein>
<organism evidence="2">
    <name type="scientific">marine sediment metagenome</name>
    <dbReference type="NCBI Taxonomy" id="412755"/>
    <lineage>
        <taxon>unclassified sequences</taxon>
        <taxon>metagenomes</taxon>
        <taxon>ecological metagenomes</taxon>
    </lineage>
</organism>
<proteinExistence type="predicted"/>
<evidence type="ECO:0000256" key="1">
    <source>
        <dbReference type="SAM" id="Coils"/>
    </source>
</evidence>
<reference evidence="2" key="1">
    <citation type="journal article" date="2015" name="Nature">
        <title>Complex archaea that bridge the gap between prokaryotes and eukaryotes.</title>
        <authorList>
            <person name="Spang A."/>
            <person name="Saw J.H."/>
            <person name="Jorgensen S.L."/>
            <person name="Zaremba-Niedzwiedzka K."/>
            <person name="Martijn J."/>
            <person name="Lind A.E."/>
            <person name="van Eijk R."/>
            <person name="Schleper C."/>
            <person name="Guy L."/>
            <person name="Ettema T.J."/>
        </authorList>
    </citation>
    <scope>NUCLEOTIDE SEQUENCE</scope>
</reference>